<gene>
    <name evidence="11" type="primary">fliJ</name>
    <name evidence="11" type="ORF">BCTU_046</name>
</gene>
<dbReference type="GO" id="GO:0071973">
    <property type="term" value="P:bacterial-type flagellum-dependent cell motility"/>
    <property type="evidence" value="ECO:0007669"/>
    <property type="project" value="InterPro"/>
</dbReference>
<evidence type="ECO:0000256" key="10">
    <source>
        <dbReference type="ARBA" id="ARBA00023225"/>
    </source>
</evidence>
<proteinExistence type="inferred from homology"/>
<evidence type="ECO:0000313" key="12">
    <source>
        <dbReference type="Proteomes" id="UP000006811"/>
    </source>
</evidence>
<dbReference type="Pfam" id="PF02050">
    <property type="entry name" value="FliJ"/>
    <property type="match status" value="1"/>
</dbReference>
<accession>F7WYY9</accession>
<evidence type="ECO:0000256" key="9">
    <source>
        <dbReference type="ARBA" id="ARBA00023136"/>
    </source>
</evidence>
<protein>
    <recommendedName>
        <fullName evidence="3">Flagellar FliJ protein</fullName>
    </recommendedName>
</protein>
<dbReference type="Gene3D" id="1.10.287.1700">
    <property type="match status" value="1"/>
</dbReference>
<dbReference type="AlphaFoldDB" id="F7WYY9"/>
<keyword evidence="8" id="KW-0653">Protein transport</keyword>
<dbReference type="OrthoDB" id="9935079at2"/>
<dbReference type="EMBL" id="CP001817">
    <property type="protein sequence ID" value="AEH39639.1"/>
    <property type="molecule type" value="Genomic_DNA"/>
</dbReference>
<evidence type="ECO:0000256" key="8">
    <source>
        <dbReference type="ARBA" id="ARBA00022927"/>
    </source>
</evidence>
<keyword evidence="9" id="KW-0472">Membrane</keyword>
<dbReference type="GO" id="GO:0006935">
    <property type="term" value="P:chemotaxis"/>
    <property type="evidence" value="ECO:0007669"/>
    <property type="project" value="UniProtKB-KW"/>
</dbReference>
<reference evidence="11 12" key="1">
    <citation type="journal article" date="2011" name="Appl. Environ. Microbiol.">
        <title>The genome of Buchnera aphidicola from the aphid Cinara tujafilina provides new clues about the evolutionary history of metabolic losses in bacterial endosymbionts.</title>
        <authorList>
            <person name="Lamelas A."/>
            <person name="Gosalbes M.J."/>
            <person name="Moya A."/>
            <person name="Latorre A."/>
        </authorList>
    </citation>
    <scope>NUCLEOTIDE SEQUENCE [LARGE SCALE GENOMIC DNA]</scope>
    <source>
        <strain evidence="12">Cinara tujafilina</strain>
    </source>
</reference>
<organism evidence="11 12">
    <name type="scientific">Buchnera aphidicola</name>
    <name type="common">Cinara tujafilina</name>
    <dbReference type="NCBI Taxonomy" id="261317"/>
    <lineage>
        <taxon>Bacteria</taxon>
        <taxon>Pseudomonadati</taxon>
        <taxon>Pseudomonadota</taxon>
        <taxon>Gammaproteobacteria</taxon>
        <taxon>Enterobacterales</taxon>
        <taxon>Erwiniaceae</taxon>
        <taxon>Buchnera</taxon>
    </lineage>
</organism>
<evidence type="ECO:0000313" key="11">
    <source>
        <dbReference type="EMBL" id="AEH39639.1"/>
    </source>
</evidence>
<comment type="subcellular location">
    <subcellularLocation>
        <location evidence="1">Cell membrane</location>
        <topology evidence="1">Peripheral membrane protein</topology>
        <orientation evidence="1">Cytoplasmic side</orientation>
    </subcellularLocation>
</comment>
<evidence type="ECO:0000256" key="3">
    <source>
        <dbReference type="ARBA" id="ARBA00020392"/>
    </source>
</evidence>
<dbReference type="KEGG" id="baj:BCTU_046"/>
<dbReference type="HOGENOM" id="CLU_1944626_0_0_6"/>
<dbReference type="STRING" id="261317.BCTU_046"/>
<evidence type="ECO:0000256" key="4">
    <source>
        <dbReference type="ARBA" id="ARBA00022448"/>
    </source>
</evidence>
<dbReference type="Proteomes" id="UP000006811">
    <property type="component" value="Chromosome"/>
</dbReference>
<keyword evidence="12" id="KW-1185">Reference proteome</keyword>
<keyword evidence="11" id="KW-0969">Cilium</keyword>
<keyword evidence="11" id="KW-0966">Cell projection</keyword>
<comment type="similarity">
    <text evidence="2">Belongs to the FliJ family.</text>
</comment>
<keyword evidence="5" id="KW-1003">Cell membrane</keyword>
<keyword evidence="7" id="KW-1005">Bacterial flagellum biogenesis</keyword>
<evidence type="ECO:0000256" key="2">
    <source>
        <dbReference type="ARBA" id="ARBA00010004"/>
    </source>
</evidence>
<evidence type="ECO:0000256" key="7">
    <source>
        <dbReference type="ARBA" id="ARBA00022795"/>
    </source>
</evidence>
<keyword evidence="11" id="KW-0282">Flagellum</keyword>
<evidence type="ECO:0000256" key="1">
    <source>
        <dbReference type="ARBA" id="ARBA00004413"/>
    </source>
</evidence>
<dbReference type="InterPro" id="IPR053716">
    <property type="entry name" value="Flag_assembly_chemotaxis_eff"/>
</dbReference>
<dbReference type="InterPro" id="IPR012823">
    <property type="entry name" value="Flagell_FliJ"/>
</dbReference>
<dbReference type="GO" id="GO:0009288">
    <property type="term" value="C:bacterial-type flagellum"/>
    <property type="evidence" value="ECO:0007669"/>
    <property type="project" value="InterPro"/>
</dbReference>
<dbReference type="GO" id="GO:0005886">
    <property type="term" value="C:plasma membrane"/>
    <property type="evidence" value="ECO:0007669"/>
    <property type="project" value="UniProtKB-SubCell"/>
</dbReference>
<dbReference type="GO" id="GO:0044781">
    <property type="term" value="P:bacterial-type flagellum organization"/>
    <property type="evidence" value="ECO:0007669"/>
    <property type="project" value="UniProtKB-KW"/>
</dbReference>
<evidence type="ECO:0000256" key="5">
    <source>
        <dbReference type="ARBA" id="ARBA00022475"/>
    </source>
</evidence>
<sequence>MYIIKDYVDKKKIFNQILQLKKYYDEYYNNLYKSLIHKGIIQYQVKVYRKFLYMLQTVILKQQQYIAYYNKQLSITRNLHKNMYMYFKKLCILESHIYQNIRRIMILKEQRISDILIESFSYIKKILNK</sequence>
<evidence type="ECO:0000256" key="6">
    <source>
        <dbReference type="ARBA" id="ARBA00022500"/>
    </source>
</evidence>
<keyword evidence="10" id="KW-1006">Bacterial flagellum protein export</keyword>
<keyword evidence="4" id="KW-0813">Transport</keyword>
<dbReference type="GO" id="GO:0015031">
    <property type="term" value="P:protein transport"/>
    <property type="evidence" value="ECO:0007669"/>
    <property type="project" value="UniProtKB-KW"/>
</dbReference>
<name>F7WYY9_9GAMM</name>
<keyword evidence="6" id="KW-0145">Chemotaxis</keyword>